<accession>A0A087V199</accession>
<evidence type="ECO:0000313" key="2">
    <source>
        <dbReference type="Proteomes" id="UP000054359"/>
    </source>
</evidence>
<keyword evidence="2" id="KW-1185">Reference proteome</keyword>
<feature type="non-terminal residue" evidence="1">
    <location>
        <position position="70"/>
    </location>
</feature>
<proteinExistence type="predicted"/>
<name>A0A087V199_STEMI</name>
<evidence type="ECO:0000313" key="1">
    <source>
        <dbReference type="EMBL" id="KFM83388.1"/>
    </source>
</evidence>
<dbReference type="EMBL" id="KL819911">
    <property type="protein sequence ID" value="KFM83388.1"/>
    <property type="molecule type" value="Genomic_DNA"/>
</dbReference>
<dbReference type="Proteomes" id="UP000054359">
    <property type="component" value="Unassembled WGS sequence"/>
</dbReference>
<reference evidence="1 2" key="1">
    <citation type="submission" date="2013-11" db="EMBL/GenBank/DDBJ databases">
        <title>Genome sequencing of Stegodyphus mimosarum.</title>
        <authorList>
            <person name="Bechsgaard J."/>
        </authorList>
    </citation>
    <scope>NUCLEOTIDE SEQUENCE [LARGE SCALE GENOMIC DNA]</scope>
</reference>
<dbReference type="AlphaFoldDB" id="A0A087V199"/>
<protein>
    <submittedName>
        <fullName evidence="1">Uncharacterized protein</fullName>
    </submittedName>
</protein>
<gene>
    <name evidence="1" type="ORF">X975_18925</name>
</gene>
<sequence length="70" mass="7917">MCINHVGRHLGNILMQNLSWVYEIHKTMMAMLLVSWKSIIYCSATVSVPICTSRNSYVKYQVGNGILQNG</sequence>
<organism evidence="1 2">
    <name type="scientific">Stegodyphus mimosarum</name>
    <name type="common">African social velvet spider</name>
    <dbReference type="NCBI Taxonomy" id="407821"/>
    <lineage>
        <taxon>Eukaryota</taxon>
        <taxon>Metazoa</taxon>
        <taxon>Ecdysozoa</taxon>
        <taxon>Arthropoda</taxon>
        <taxon>Chelicerata</taxon>
        <taxon>Arachnida</taxon>
        <taxon>Araneae</taxon>
        <taxon>Araneomorphae</taxon>
        <taxon>Entelegynae</taxon>
        <taxon>Eresoidea</taxon>
        <taxon>Eresidae</taxon>
        <taxon>Stegodyphus</taxon>
    </lineage>
</organism>